<dbReference type="eggNOG" id="COG0463">
    <property type="taxonomic scope" value="Bacteria"/>
</dbReference>
<dbReference type="Proteomes" id="UP000027395">
    <property type="component" value="Chromosome"/>
</dbReference>
<keyword evidence="4 15" id="KW-0808">Transferase</keyword>
<dbReference type="InterPro" id="IPR003406">
    <property type="entry name" value="Glyco_trans_14"/>
</dbReference>
<evidence type="ECO:0000256" key="7">
    <source>
        <dbReference type="ARBA" id="ARBA00022824"/>
    </source>
</evidence>
<protein>
    <recommendedName>
        <fullName evidence="14">Peptide O-xylosyltransferase</fullName>
    </recommendedName>
</protein>
<keyword evidence="8" id="KW-0735">Signal-anchor</keyword>
<keyword evidence="12" id="KW-1015">Disulfide bond</keyword>
<evidence type="ECO:0000256" key="13">
    <source>
        <dbReference type="ARBA" id="ARBA00023180"/>
    </source>
</evidence>
<evidence type="ECO:0000256" key="6">
    <source>
        <dbReference type="ARBA" id="ARBA00022723"/>
    </source>
</evidence>
<dbReference type="PANTHER" id="PTHR46025:SF3">
    <property type="entry name" value="XYLOSYLTRANSFERASE OXT"/>
    <property type="match status" value="1"/>
</dbReference>
<keyword evidence="16" id="KW-1185">Reference proteome</keyword>
<dbReference type="Pfam" id="PF02485">
    <property type="entry name" value="Branch"/>
    <property type="match status" value="1"/>
</dbReference>
<dbReference type="InterPro" id="IPR043538">
    <property type="entry name" value="XYLT"/>
</dbReference>
<evidence type="ECO:0000256" key="8">
    <source>
        <dbReference type="ARBA" id="ARBA00022968"/>
    </source>
</evidence>
<evidence type="ECO:0000313" key="15">
    <source>
        <dbReference type="EMBL" id="KEI68569.1"/>
    </source>
</evidence>
<accession>A0A073CJU1</accession>
<evidence type="ECO:0000256" key="14">
    <source>
        <dbReference type="ARBA" id="ARBA00042865"/>
    </source>
</evidence>
<evidence type="ECO:0000256" key="11">
    <source>
        <dbReference type="ARBA" id="ARBA00023136"/>
    </source>
</evidence>
<evidence type="ECO:0000256" key="2">
    <source>
        <dbReference type="ARBA" id="ARBA00004648"/>
    </source>
</evidence>
<evidence type="ECO:0000256" key="1">
    <source>
        <dbReference type="ARBA" id="ARBA00004323"/>
    </source>
</evidence>
<keyword evidence="3 15" id="KW-0328">Glycosyltransferase</keyword>
<dbReference type="GO" id="GO:0015012">
    <property type="term" value="P:heparan sulfate proteoglycan biosynthetic process"/>
    <property type="evidence" value="ECO:0007669"/>
    <property type="project" value="TreeGrafter"/>
</dbReference>
<evidence type="ECO:0000256" key="10">
    <source>
        <dbReference type="ARBA" id="ARBA00023034"/>
    </source>
</evidence>
<keyword evidence="6" id="KW-0479">Metal-binding</keyword>
<gene>
    <name evidence="15" type="ORF">A19Y_3835</name>
</gene>
<evidence type="ECO:0000313" key="16">
    <source>
        <dbReference type="Proteomes" id="UP000027395"/>
    </source>
</evidence>
<dbReference type="GO" id="GO:0050650">
    <property type="term" value="P:chondroitin sulfate proteoglycan biosynthetic process"/>
    <property type="evidence" value="ECO:0007669"/>
    <property type="project" value="TreeGrafter"/>
</dbReference>
<dbReference type="GO" id="GO:0016020">
    <property type="term" value="C:membrane"/>
    <property type="evidence" value="ECO:0007669"/>
    <property type="project" value="InterPro"/>
</dbReference>
<keyword evidence="13" id="KW-0325">Glycoprotein</keyword>
<dbReference type="GO" id="GO:0030158">
    <property type="term" value="F:protein xylosyltransferase activity"/>
    <property type="evidence" value="ECO:0007669"/>
    <property type="project" value="InterPro"/>
</dbReference>
<evidence type="ECO:0000256" key="4">
    <source>
        <dbReference type="ARBA" id="ARBA00022679"/>
    </source>
</evidence>
<dbReference type="AlphaFoldDB" id="A0A073CJU1"/>
<evidence type="ECO:0000256" key="5">
    <source>
        <dbReference type="ARBA" id="ARBA00022692"/>
    </source>
</evidence>
<dbReference type="GO" id="GO:0046872">
    <property type="term" value="F:metal ion binding"/>
    <property type="evidence" value="ECO:0007669"/>
    <property type="project" value="UniProtKB-KW"/>
</dbReference>
<dbReference type="EMBL" id="CM002803">
    <property type="protein sequence ID" value="KEI68569.1"/>
    <property type="molecule type" value="Genomic_DNA"/>
</dbReference>
<comment type="subcellular location">
    <subcellularLocation>
        <location evidence="2">Endoplasmic reticulum membrane</location>
        <topology evidence="2">Single-pass type II membrane protein</topology>
    </subcellularLocation>
    <subcellularLocation>
        <location evidence="1">Golgi apparatus membrane</location>
        <topology evidence="1">Single-pass type II membrane protein</topology>
    </subcellularLocation>
</comment>
<dbReference type="PATRIC" id="fig|388467.6.peg.3781"/>
<keyword evidence="9" id="KW-1133">Transmembrane helix</keyword>
<evidence type="ECO:0000256" key="12">
    <source>
        <dbReference type="ARBA" id="ARBA00023157"/>
    </source>
</evidence>
<dbReference type="PANTHER" id="PTHR46025">
    <property type="entry name" value="XYLOSYLTRANSFERASE OXT"/>
    <property type="match status" value="1"/>
</dbReference>
<keyword evidence="11" id="KW-0472">Membrane</keyword>
<evidence type="ECO:0000256" key="9">
    <source>
        <dbReference type="ARBA" id="ARBA00022989"/>
    </source>
</evidence>
<name>A0A073CJU1_PLAA1</name>
<organism evidence="15 16">
    <name type="scientific">Planktothrix agardhii (strain NIVA-CYA 126/8)</name>
    <dbReference type="NCBI Taxonomy" id="388467"/>
    <lineage>
        <taxon>Bacteria</taxon>
        <taxon>Bacillati</taxon>
        <taxon>Cyanobacteriota</taxon>
        <taxon>Cyanophyceae</taxon>
        <taxon>Oscillatoriophycideae</taxon>
        <taxon>Oscillatoriales</taxon>
        <taxon>Microcoleaceae</taxon>
        <taxon>Planktothrix</taxon>
    </lineage>
</organism>
<reference evidence="15 16" key="1">
    <citation type="journal article" date="2014" name="Appl. Environ. Microbiol.">
        <title>Elucidation of insertion elements encoded on plasmids and in vitro construction of shuttle vectors from the toxic cyanobacterium Planktothrix.</title>
        <authorList>
            <person name="Christiansen G."/>
            <person name="Goesmann A."/>
            <person name="Kurmayer R."/>
        </authorList>
    </citation>
    <scope>NUCLEOTIDE SEQUENCE [LARGE SCALE GENOMIC DNA]</scope>
    <source>
        <strain evidence="15 16">NIVA-CYA 126/8</strain>
    </source>
</reference>
<keyword evidence="7" id="KW-0256">Endoplasmic reticulum</keyword>
<keyword evidence="10" id="KW-0333">Golgi apparatus</keyword>
<proteinExistence type="predicted"/>
<evidence type="ECO:0000256" key="3">
    <source>
        <dbReference type="ARBA" id="ARBA00022676"/>
    </source>
</evidence>
<keyword evidence="5" id="KW-0812">Transmembrane</keyword>
<dbReference type="RefSeq" id="WP_081846416.1">
    <property type="nucleotide sequence ID" value="NZ_CM002803.1"/>
</dbReference>
<dbReference type="HOGENOM" id="CLU_032341_0_0_3"/>
<sequence>MSLSIGFILLTHRNPEQIYRLIDHLNRMFNYPTIVCHHDFSKCDLSVDTLPKNISFVRPHIETAWGEFSAVEAIIKAIKLMYESVNPPDWFILLSGADYPIKTAKQILDDFNSTEYDAYIHHEEIIYKVYKQNVKMSVIWQILAYQRYCSYELFSVPFFKNFTIRLEHPLLTKPFLPFSNKFRCFAGGLWFCANQRAAEYIIEFHNQKNALASHYYHRMFVDESYFQTILANAPHLNLKNDDYRYVDWSTQGAHPKTMVMEDLPHLLASSCHFARKFDIDLDSNILDQLDTITLA</sequence>
<dbReference type="STRING" id="388467.A19Y_3835"/>